<dbReference type="Proteomes" id="UP000054058">
    <property type="component" value="Unassembled WGS sequence"/>
</dbReference>
<dbReference type="AlphaFoldDB" id="X7E3V4"/>
<reference evidence="2 3" key="1">
    <citation type="submission" date="2014-01" db="EMBL/GenBank/DDBJ databases">
        <title>Marinomonas ushuaiensis DSM 15871 Genome Sequencing.</title>
        <authorList>
            <person name="Lai Q."/>
            <person name="Shao Z.S."/>
        </authorList>
    </citation>
    <scope>NUCLEOTIDE SEQUENCE [LARGE SCALE GENOMIC DNA]</scope>
    <source>
        <strain evidence="2 3">DSM 15871</strain>
    </source>
</reference>
<name>X7E3V4_9GAMM</name>
<proteinExistence type="predicted"/>
<comment type="caution">
    <text evidence="2">The sequence shown here is derived from an EMBL/GenBank/DDBJ whole genome shotgun (WGS) entry which is preliminary data.</text>
</comment>
<protein>
    <submittedName>
        <fullName evidence="2">Uncharacterized protein</fullName>
    </submittedName>
</protein>
<sequence length="42" mass="4491">MGMCLIPNPLWGRGVFLFCDVIVLAVGLLLVKTVDDAVDAES</sequence>
<evidence type="ECO:0000313" key="3">
    <source>
        <dbReference type="Proteomes" id="UP000054058"/>
    </source>
</evidence>
<dbReference type="PATRIC" id="fig|1122207.3.peg.2772"/>
<keyword evidence="1" id="KW-0472">Membrane</keyword>
<organism evidence="2 3">
    <name type="scientific">Marinomonas ushuaiensis DSM 15871</name>
    <dbReference type="NCBI Taxonomy" id="1122207"/>
    <lineage>
        <taxon>Bacteria</taxon>
        <taxon>Pseudomonadati</taxon>
        <taxon>Pseudomonadota</taxon>
        <taxon>Gammaproteobacteria</taxon>
        <taxon>Oceanospirillales</taxon>
        <taxon>Oceanospirillaceae</taxon>
        <taxon>Marinomonas</taxon>
    </lineage>
</organism>
<feature type="transmembrane region" description="Helical" evidence="1">
    <location>
        <begin position="12"/>
        <end position="31"/>
    </location>
</feature>
<keyword evidence="1" id="KW-1133">Transmembrane helix</keyword>
<keyword evidence="3" id="KW-1185">Reference proteome</keyword>
<dbReference type="STRING" id="1122207.MUS1_05760"/>
<gene>
    <name evidence="2" type="ORF">MUS1_05760</name>
</gene>
<evidence type="ECO:0000256" key="1">
    <source>
        <dbReference type="SAM" id="Phobius"/>
    </source>
</evidence>
<evidence type="ECO:0000313" key="2">
    <source>
        <dbReference type="EMBL" id="ETX09838.1"/>
    </source>
</evidence>
<accession>X7E3V4</accession>
<dbReference type="EMBL" id="JAMB01000014">
    <property type="protein sequence ID" value="ETX09838.1"/>
    <property type="molecule type" value="Genomic_DNA"/>
</dbReference>
<keyword evidence="1" id="KW-0812">Transmembrane</keyword>